<dbReference type="Proteomes" id="UP000316714">
    <property type="component" value="Unassembled WGS sequence"/>
</dbReference>
<dbReference type="AlphaFoldDB" id="A0A5C5UZQ9"/>
<comment type="caution">
    <text evidence="1">The sequence shown here is derived from an EMBL/GenBank/DDBJ whole genome shotgun (WGS) entry which is preliminary data.</text>
</comment>
<name>A0A5C5UZQ9_9BACT</name>
<evidence type="ECO:0000313" key="2">
    <source>
        <dbReference type="Proteomes" id="UP000316714"/>
    </source>
</evidence>
<dbReference type="RefSeq" id="WP_146568341.1">
    <property type="nucleotide sequence ID" value="NZ_SIHJ01000004.1"/>
</dbReference>
<accession>A0A5C5UZQ9</accession>
<gene>
    <name evidence="1" type="ORF">KOR34_45290</name>
</gene>
<evidence type="ECO:0000313" key="1">
    <source>
        <dbReference type="EMBL" id="TWT31153.1"/>
    </source>
</evidence>
<sequence length="67" mass="7705">MIRRAVATLGQRRDPTPEEIRQRCAEIREGWDEREEARRRGVDWRAPGWLPDVFPGGEIEVDGASSD</sequence>
<reference evidence="1 2" key="1">
    <citation type="submission" date="2019-02" db="EMBL/GenBank/DDBJ databases">
        <title>Deep-cultivation of Planctomycetes and their phenomic and genomic characterization uncovers novel biology.</title>
        <authorList>
            <person name="Wiegand S."/>
            <person name="Jogler M."/>
            <person name="Boedeker C."/>
            <person name="Pinto D."/>
            <person name="Vollmers J."/>
            <person name="Rivas-Marin E."/>
            <person name="Kohn T."/>
            <person name="Peeters S.H."/>
            <person name="Heuer A."/>
            <person name="Rast P."/>
            <person name="Oberbeckmann S."/>
            <person name="Bunk B."/>
            <person name="Jeske O."/>
            <person name="Meyerdierks A."/>
            <person name="Storesund J.E."/>
            <person name="Kallscheuer N."/>
            <person name="Luecker S."/>
            <person name="Lage O.M."/>
            <person name="Pohl T."/>
            <person name="Merkel B.J."/>
            <person name="Hornburger P."/>
            <person name="Mueller R.-W."/>
            <person name="Bruemmer F."/>
            <person name="Labrenz M."/>
            <person name="Spormann A.M."/>
            <person name="Op Den Camp H."/>
            <person name="Overmann J."/>
            <person name="Amann R."/>
            <person name="Jetten M.S.M."/>
            <person name="Mascher T."/>
            <person name="Medema M.H."/>
            <person name="Devos D.P."/>
            <person name="Kaster A.-K."/>
            <person name="Ovreas L."/>
            <person name="Rohde M."/>
            <person name="Galperin M.Y."/>
            <person name="Jogler C."/>
        </authorList>
    </citation>
    <scope>NUCLEOTIDE SEQUENCE [LARGE SCALE GENOMIC DNA]</scope>
    <source>
        <strain evidence="1 2">KOR34</strain>
    </source>
</reference>
<protein>
    <submittedName>
        <fullName evidence="1">Uncharacterized protein</fullName>
    </submittedName>
</protein>
<dbReference type="EMBL" id="SIHJ01000004">
    <property type="protein sequence ID" value="TWT31153.1"/>
    <property type="molecule type" value="Genomic_DNA"/>
</dbReference>
<proteinExistence type="predicted"/>
<keyword evidence="2" id="KW-1185">Reference proteome</keyword>
<organism evidence="1 2">
    <name type="scientific">Posidoniimonas corsicana</name>
    <dbReference type="NCBI Taxonomy" id="1938618"/>
    <lineage>
        <taxon>Bacteria</taxon>
        <taxon>Pseudomonadati</taxon>
        <taxon>Planctomycetota</taxon>
        <taxon>Planctomycetia</taxon>
        <taxon>Pirellulales</taxon>
        <taxon>Lacipirellulaceae</taxon>
        <taxon>Posidoniimonas</taxon>
    </lineage>
</organism>